<dbReference type="GO" id="GO:0005524">
    <property type="term" value="F:ATP binding"/>
    <property type="evidence" value="ECO:0007669"/>
    <property type="project" value="UniProtKB-KW"/>
</dbReference>
<evidence type="ECO:0000259" key="7">
    <source>
        <dbReference type="Pfam" id="PF00294"/>
    </source>
</evidence>
<dbReference type="EMBL" id="JACCBJ010000001">
    <property type="protein sequence ID" value="NYD74335.1"/>
    <property type="molecule type" value="Genomic_DNA"/>
</dbReference>
<evidence type="ECO:0000256" key="6">
    <source>
        <dbReference type="PIRNR" id="PIRNR000535"/>
    </source>
</evidence>
<evidence type="ECO:0000313" key="9">
    <source>
        <dbReference type="Proteomes" id="UP000589620"/>
    </source>
</evidence>
<keyword evidence="2 6" id="KW-0808">Transferase</keyword>
<dbReference type="InterPro" id="IPR017583">
    <property type="entry name" value="Tagatose/fructose_Pkinase"/>
</dbReference>
<dbReference type="CDD" id="cd01164">
    <property type="entry name" value="FruK_PfkB_like"/>
    <property type="match status" value="1"/>
</dbReference>
<dbReference type="InterPro" id="IPR029056">
    <property type="entry name" value="Ribokinase-like"/>
</dbReference>
<dbReference type="GO" id="GO:0008443">
    <property type="term" value="F:phosphofructokinase activity"/>
    <property type="evidence" value="ECO:0007669"/>
    <property type="project" value="TreeGrafter"/>
</dbReference>
<gene>
    <name evidence="8" type="ORF">BJ963_001854</name>
</gene>
<dbReference type="AlphaFoldDB" id="A0A852T072"/>
<dbReference type="InterPro" id="IPR011611">
    <property type="entry name" value="PfkB_dom"/>
</dbReference>
<dbReference type="InterPro" id="IPR002173">
    <property type="entry name" value="Carboh/pur_kinase_PfkB_CS"/>
</dbReference>
<evidence type="ECO:0000256" key="4">
    <source>
        <dbReference type="ARBA" id="ARBA00022777"/>
    </source>
</evidence>
<keyword evidence="5" id="KW-0067">ATP-binding</keyword>
<dbReference type="PROSITE" id="PS00583">
    <property type="entry name" value="PFKB_KINASES_1"/>
    <property type="match status" value="1"/>
</dbReference>
<dbReference type="PANTHER" id="PTHR46566:SF5">
    <property type="entry name" value="1-PHOSPHOFRUCTOKINASE"/>
    <property type="match status" value="1"/>
</dbReference>
<proteinExistence type="inferred from homology"/>
<name>A0A852T072_9MICO</name>
<dbReference type="NCBIfam" id="TIGR03168">
    <property type="entry name" value="1-PFK"/>
    <property type="match status" value="1"/>
</dbReference>
<reference evidence="8 9" key="1">
    <citation type="submission" date="2020-07" db="EMBL/GenBank/DDBJ databases">
        <title>Sequencing the genomes of 1000 actinobacteria strains.</title>
        <authorList>
            <person name="Klenk H.-P."/>
        </authorList>
    </citation>
    <scope>NUCLEOTIDE SEQUENCE [LARGE SCALE GENOMIC DNA]</scope>
    <source>
        <strain evidence="8 9">DSM 23871</strain>
    </source>
</reference>
<dbReference type="PANTHER" id="PTHR46566">
    <property type="entry name" value="1-PHOSPHOFRUCTOKINASE-RELATED"/>
    <property type="match status" value="1"/>
</dbReference>
<dbReference type="Gene3D" id="3.40.1190.20">
    <property type="match status" value="1"/>
</dbReference>
<organism evidence="8 9">
    <name type="scientific">Leifsonia soli</name>
    <dbReference type="NCBI Taxonomy" id="582665"/>
    <lineage>
        <taxon>Bacteria</taxon>
        <taxon>Bacillati</taxon>
        <taxon>Actinomycetota</taxon>
        <taxon>Actinomycetes</taxon>
        <taxon>Micrococcales</taxon>
        <taxon>Microbacteriaceae</taxon>
        <taxon>Leifsonia</taxon>
    </lineage>
</organism>
<evidence type="ECO:0000256" key="2">
    <source>
        <dbReference type="ARBA" id="ARBA00022679"/>
    </source>
</evidence>
<dbReference type="Proteomes" id="UP000589620">
    <property type="component" value="Unassembled WGS sequence"/>
</dbReference>
<accession>A0A852T072</accession>
<dbReference type="GO" id="GO:0005829">
    <property type="term" value="C:cytosol"/>
    <property type="evidence" value="ECO:0007669"/>
    <property type="project" value="TreeGrafter"/>
</dbReference>
<protein>
    <recommendedName>
        <fullName evidence="7">Carbohydrate kinase PfkB domain-containing protein</fullName>
    </recommendedName>
</protein>
<keyword evidence="9" id="KW-1185">Reference proteome</keyword>
<evidence type="ECO:0000313" key="8">
    <source>
        <dbReference type="EMBL" id="NYD74335.1"/>
    </source>
</evidence>
<feature type="domain" description="Carbohydrate kinase PfkB" evidence="7">
    <location>
        <begin position="12"/>
        <end position="287"/>
    </location>
</feature>
<evidence type="ECO:0000256" key="5">
    <source>
        <dbReference type="ARBA" id="ARBA00022840"/>
    </source>
</evidence>
<keyword evidence="3" id="KW-0547">Nucleotide-binding</keyword>
<dbReference type="Pfam" id="PF00294">
    <property type="entry name" value="PfkB"/>
    <property type="match status" value="1"/>
</dbReference>
<dbReference type="PIRSF" id="PIRSF000535">
    <property type="entry name" value="1PFK/6PFK/LacC"/>
    <property type="match status" value="1"/>
</dbReference>
<sequence>MILTVTPNPALDLTYRVPRLLPGETHRAAAPAVRAGGKGLNVARVLAQTGSAAFILTTAGGAPGLRLADDLEASQLPSELVPVAAPTRSSVAVFDESSGETTVINETGGPLTPAEWTALHDAVDRLVVPATCVVGSGSLPPDAPDDVYARLAAAADAHGLPSVIDAVGAPLVRAAEAGASVVKPNRRELAETTGLDDPVAGARVLLDAGAGLVLVSLGAEGMLAVPPEGEPVHARLGTPLTGNATGAGDAAVAAVASLLAAGVSDPSALVRRATAWSAAAVLAPLAGELAPGFRDVESRIETG</sequence>
<keyword evidence="4" id="KW-0418">Kinase</keyword>
<evidence type="ECO:0000256" key="1">
    <source>
        <dbReference type="ARBA" id="ARBA00010688"/>
    </source>
</evidence>
<dbReference type="RefSeq" id="WP_179456173.1">
    <property type="nucleotide sequence ID" value="NZ_BAAAPX010000001.1"/>
</dbReference>
<comment type="similarity">
    <text evidence="1">Belongs to the carbohydrate kinase PfkB family.</text>
</comment>
<evidence type="ECO:0000256" key="3">
    <source>
        <dbReference type="ARBA" id="ARBA00022741"/>
    </source>
</evidence>
<dbReference type="SUPFAM" id="SSF53613">
    <property type="entry name" value="Ribokinase-like"/>
    <property type="match status" value="1"/>
</dbReference>
<comment type="caution">
    <text evidence="8">The sequence shown here is derived from an EMBL/GenBank/DDBJ whole genome shotgun (WGS) entry which is preliminary data.</text>
</comment>